<organism evidence="1 2">
    <name type="scientific">Tetranychus urticae</name>
    <name type="common">Two-spotted spider mite</name>
    <dbReference type="NCBI Taxonomy" id="32264"/>
    <lineage>
        <taxon>Eukaryota</taxon>
        <taxon>Metazoa</taxon>
        <taxon>Ecdysozoa</taxon>
        <taxon>Arthropoda</taxon>
        <taxon>Chelicerata</taxon>
        <taxon>Arachnida</taxon>
        <taxon>Acari</taxon>
        <taxon>Acariformes</taxon>
        <taxon>Trombidiformes</taxon>
        <taxon>Prostigmata</taxon>
        <taxon>Eleutherengona</taxon>
        <taxon>Raphignathae</taxon>
        <taxon>Tetranychoidea</taxon>
        <taxon>Tetranychidae</taxon>
        <taxon>Tetranychus</taxon>
    </lineage>
</organism>
<protein>
    <submittedName>
        <fullName evidence="1">Uncharacterized protein</fullName>
    </submittedName>
</protein>
<reference evidence="2" key="1">
    <citation type="submission" date="2011-08" db="EMBL/GenBank/DDBJ databases">
        <authorList>
            <person name="Rombauts S."/>
        </authorList>
    </citation>
    <scope>NUCLEOTIDE SEQUENCE</scope>
    <source>
        <strain evidence="2">London</strain>
    </source>
</reference>
<dbReference type="EMBL" id="CAEY01001454">
    <property type="status" value="NOT_ANNOTATED_CDS"/>
    <property type="molecule type" value="Genomic_DNA"/>
</dbReference>
<name>T1L5T6_TETUR</name>
<dbReference type="HOGENOM" id="CLU_3336214_0_0_1"/>
<keyword evidence="2" id="KW-1185">Reference proteome</keyword>
<dbReference type="AlphaFoldDB" id="T1L5T6"/>
<dbReference type="Proteomes" id="UP000015104">
    <property type="component" value="Unassembled WGS sequence"/>
</dbReference>
<proteinExistence type="predicted"/>
<reference evidence="1" key="2">
    <citation type="submission" date="2015-06" db="UniProtKB">
        <authorList>
            <consortium name="EnsemblMetazoa"/>
        </authorList>
    </citation>
    <scope>IDENTIFICATION</scope>
</reference>
<evidence type="ECO:0000313" key="1">
    <source>
        <dbReference type="EnsemblMetazoa" id="tetur544g00010.1"/>
    </source>
</evidence>
<sequence length="38" mass="4387">MMENAENIIQTGLNQVNKYVLELRKVAVIHARVILEVH</sequence>
<dbReference type="EnsemblMetazoa" id="tetur544g00010.1">
    <property type="protein sequence ID" value="tetur544g00010.1"/>
    <property type="gene ID" value="tetur544g00010"/>
</dbReference>
<accession>T1L5T6</accession>
<evidence type="ECO:0000313" key="2">
    <source>
        <dbReference type="Proteomes" id="UP000015104"/>
    </source>
</evidence>